<dbReference type="Pfam" id="PF00067">
    <property type="entry name" value="p450"/>
    <property type="match status" value="1"/>
</dbReference>
<feature type="region of interest" description="Disordered" evidence="20">
    <location>
        <begin position="25"/>
        <end position="67"/>
    </location>
</feature>
<dbReference type="OrthoDB" id="8693905at2759"/>
<dbReference type="EMBL" id="QNUK01000189">
    <property type="protein sequence ID" value="KAF5898731.1"/>
    <property type="molecule type" value="Genomic_DNA"/>
</dbReference>
<dbReference type="GO" id="GO:0008203">
    <property type="term" value="P:cholesterol metabolic process"/>
    <property type="evidence" value="ECO:0007669"/>
    <property type="project" value="TreeGrafter"/>
</dbReference>
<comment type="subcellular location">
    <subcellularLocation>
        <location evidence="3">Membrane</location>
    </subcellularLocation>
</comment>
<keyword evidence="12 19" id="KW-0067">ATP-binding</keyword>
<dbReference type="Gene3D" id="3.10.20.90">
    <property type="entry name" value="Phosphatidylinositol 3-kinase Catalytic Subunit, Chain A, domain 1"/>
    <property type="match status" value="1"/>
</dbReference>
<dbReference type="GO" id="GO:0016705">
    <property type="term" value="F:oxidoreductase activity, acting on paired donors, with incorporation or reduction of molecular oxygen"/>
    <property type="evidence" value="ECO:0007669"/>
    <property type="project" value="InterPro"/>
</dbReference>
<dbReference type="CDD" id="cd06405">
    <property type="entry name" value="PB1_Mekk2_3"/>
    <property type="match status" value="1"/>
</dbReference>
<dbReference type="GO" id="GO:0004497">
    <property type="term" value="F:monooxygenase activity"/>
    <property type="evidence" value="ECO:0007669"/>
    <property type="project" value="UniProtKB-KW"/>
</dbReference>
<dbReference type="GO" id="GO:0071375">
    <property type="term" value="P:cellular response to peptide hormone stimulus"/>
    <property type="evidence" value="ECO:0007669"/>
    <property type="project" value="TreeGrafter"/>
</dbReference>
<comment type="cofactor">
    <cofactor evidence="2 18">
        <name>heme</name>
        <dbReference type="ChEBI" id="CHEBI:30413"/>
    </cofactor>
</comment>
<evidence type="ECO:0000256" key="17">
    <source>
        <dbReference type="ARBA" id="ARBA00023136"/>
    </source>
</evidence>
<dbReference type="FunFam" id="1.10.510.10:FF:000071">
    <property type="entry name" value="Mitogen-activated protein kinase kinase kinase 3 isoform 2"/>
    <property type="match status" value="1"/>
</dbReference>
<dbReference type="PANTHER" id="PTHR24279:SF122">
    <property type="entry name" value="CYTOCHROME P450 FAMILY 27 SUBFAMILY C MEMBER 1"/>
    <property type="match status" value="1"/>
</dbReference>
<evidence type="ECO:0000256" key="19">
    <source>
        <dbReference type="PROSITE-ProRule" id="PRU10141"/>
    </source>
</evidence>
<comment type="caution">
    <text evidence="23">The sequence shown here is derived from an EMBL/GenBank/DDBJ whole genome shotgun (WGS) entry which is preliminary data.</text>
</comment>
<dbReference type="Gene3D" id="1.10.510.10">
    <property type="entry name" value="Transferase(Phosphotransferase) domain 1"/>
    <property type="match status" value="1"/>
</dbReference>
<feature type="compositionally biased region" description="Low complexity" evidence="20">
    <location>
        <begin position="709"/>
        <end position="718"/>
    </location>
</feature>
<sequence>MAVRNALLYVLRKPLRNDTSARVLPQSRALHSPAVPEERARAAATSTNPAAAADATDEMKHAGPVKSLREMPGPGVIGNLVEFFYRDGFSRIHEIQMEHSQKYGKIFKSRFGPQLVVSIADRDLVAQVLRAEGVAPQRANMESWKEYRDMRGRSTGLISAEADEWLKMRSVLRQLILRPRDVAIFSDDVNEVVADLVLKVCKLRSQQPDGLTVLNINDLFFKFAMEGVATILYETRLGCLEDEIPKMSQEYIEALHLMFSSFKTSMYAGAIPKWLRPIIPKPWEEFCHSWDGLFKFSQIHIDRKLAEIKQKVEKKEEVKGGLLTHMLVTKEMNLEEIYANMTEMLLAGVDTTSFTLSWSTYLLAKHPMVQQQIYEEVTRELGGRVPTADDVPQLPLIKGLVKETLRLYPVLPGNGRITQDDLIVGGYFIPKGTQLALCHYSTSMDEEYFPKAEEFRPDRWLRKDTSDRVDNFGSIPFGYGIRSCIGRRIAELEMYLDEQEVLNSIMQDLAELQRSSRSAMPDLGKPKASSPKNQNDVRVKFEYRGEKRILQFPRPLRLDDLSAKAKVAFGQTMDLHYTNNELVIPLSTQDDLDKAVELLDRSVHMKSLKILLVLPPSSQNSLSGMNMLLTHEHLDNTDRKNMLPLIGSQSTDRSSPPPGYIPDALQQVARNGSFTSINSEGEFIPESMDQMLDPLSMSSPENSASGSCPSLDSPLDSDTYPKSRMPRAQSYPDNHQDFPECDIPVFEKSGKGGTYPRRYPIHFGLQDYSDGRKTFPRARRTQGHGFRSPMSFSPTDQSPSTSSGSSIFSPELEEPGRRRRGSDIEPNPNTNPTLSVMDISPPSRSPRAPTNWRLGKLLGQGGFGRVFLCYDADTGRELAVKQVQFDPDSPETSKEVSALECEIQLLKNLFHERIVQYYGCLRDTNERTLSIFMEYMPGGSIKDQLKSYGALTENVTRKYTRQILEGVCYLHSNMIVHRDIKGANILRDSAGNVKLGDFGASRRLQTICLSGTGIKSVTGTPYWMSPEVISGEGYGRKADI</sequence>
<dbReference type="GO" id="GO:0004674">
    <property type="term" value="F:protein serine/threonine kinase activity"/>
    <property type="evidence" value="ECO:0007669"/>
    <property type="project" value="UniProtKB-KW"/>
</dbReference>
<accession>A0A8J4U4Q7</accession>
<comment type="similarity">
    <text evidence="4">Belongs to the cytochrome P450 family.</text>
</comment>
<dbReference type="GO" id="GO:0005524">
    <property type="term" value="F:ATP binding"/>
    <property type="evidence" value="ECO:0007669"/>
    <property type="project" value="UniProtKB-UniRule"/>
</dbReference>
<dbReference type="SUPFAM" id="SSF48264">
    <property type="entry name" value="Cytochrome P450"/>
    <property type="match status" value="1"/>
</dbReference>
<evidence type="ECO:0000256" key="11">
    <source>
        <dbReference type="ARBA" id="ARBA00022777"/>
    </source>
</evidence>
<dbReference type="InterPro" id="IPR001128">
    <property type="entry name" value="Cyt_P450"/>
</dbReference>
<evidence type="ECO:0000256" key="8">
    <source>
        <dbReference type="ARBA" id="ARBA00022679"/>
    </source>
</evidence>
<dbReference type="Pfam" id="PF00069">
    <property type="entry name" value="Pkinase"/>
    <property type="match status" value="1"/>
</dbReference>
<evidence type="ECO:0000259" key="22">
    <source>
        <dbReference type="PROSITE" id="PS51745"/>
    </source>
</evidence>
<dbReference type="GO" id="GO:0005506">
    <property type="term" value="F:iron ion binding"/>
    <property type="evidence" value="ECO:0007669"/>
    <property type="project" value="InterPro"/>
</dbReference>
<keyword evidence="16" id="KW-0503">Monooxygenase</keyword>
<dbReference type="InterPro" id="IPR017441">
    <property type="entry name" value="Protein_kinase_ATP_BS"/>
</dbReference>
<keyword evidence="11 23" id="KW-0418">Kinase</keyword>
<keyword evidence="15 18" id="KW-0408">Iron</keyword>
<keyword evidence="13" id="KW-0460">Magnesium</keyword>
<dbReference type="FunFam" id="3.10.20.90:FF:000026">
    <property type="entry name" value="Mitogen-activated protein kinase kinase kinase 3 isoform 2"/>
    <property type="match status" value="1"/>
</dbReference>
<dbReference type="InterPro" id="IPR011009">
    <property type="entry name" value="Kinase-like_dom_sf"/>
</dbReference>
<feature type="region of interest" description="Disordered" evidence="20">
    <location>
        <begin position="766"/>
        <end position="848"/>
    </location>
</feature>
<evidence type="ECO:0000256" key="9">
    <source>
        <dbReference type="ARBA" id="ARBA00022723"/>
    </source>
</evidence>
<evidence type="ECO:0000256" key="3">
    <source>
        <dbReference type="ARBA" id="ARBA00004370"/>
    </source>
</evidence>
<feature type="compositionally biased region" description="Polar residues" evidence="20">
    <location>
        <begin position="696"/>
        <end position="708"/>
    </location>
</feature>
<dbReference type="SMART" id="SM00220">
    <property type="entry name" value="S_TKc"/>
    <property type="match status" value="1"/>
</dbReference>
<feature type="non-terminal residue" evidence="23">
    <location>
        <position position="1"/>
    </location>
</feature>
<evidence type="ECO:0000256" key="12">
    <source>
        <dbReference type="ARBA" id="ARBA00022840"/>
    </source>
</evidence>
<keyword evidence="5" id="KW-0723">Serine/threonine-protein kinase</keyword>
<name>A0A8J4U4Q7_CLAMG</name>
<keyword evidence="17" id="KW-0472">Membrane</keyword>
<dbReference type="PRINTS" id="PR00463">
    <property type="entry name" value="EP450I"/>
</dbReference>
<dbReference type="PROSITE" id="PS50011">
    <property type="entry name" value="PROTEIN_KINASE_DOM"/>
    <property type="match status" value="1"/>
</dbReference>
<dbReference type="PROSITE" id="PS00086">
    <property type="entry name" value="CYTOCHROME_P450"/>
    <property type="match status" value="1"/>
</dbReference>
<dbReference type="PRINTS" id="PR00385">
    <property type="entry name" value="P450"/>
</dbReference>
<dbReference type="InterPro" id="IPR050479">
    <property type="entry name" value="CYP11_CYP27_families"/>
</dbReference>
<evidence type="ECO:0000256" key="7">
    <source>
        <dbReference type="ARBA" id="ARBA00022617"/>
    </source>
</evidence>
<evidence type="ECO:0000256" key="20">
    <source>
        <dbReference type="SAM" id="MobiDB-lite"/>
    </source>
</evidence>
<dbReference type="GO" id="GO:0020037">
    <property type="term" value="F:heme binding"/>
    <property type="evidence" value="ECO:0007669"/>
    <property type="project" value="InterPro"/>
</dbReference>
<dbReference type="GO" id="GO:0006700">
    <property type="term" value="P:C21-steroid hormone biosynthetic process"/>
    <property type="evidence" value="ECO:0007669"/>
    <property type="project" value="TreeGrafter"/>
</dbReference>
<keyword evidence="10 19" id="KW-0547">Nucleotide-binding</keyword>
<evidence type="ECO:0000256" key="6">
    <source>
        <dbReference type="ARBA" id="ARBA00022553"/>
    </source>
</evidence>
<feature type="compositionally biased region" description="Low complexity" evidence="20">
    <location>
        <begin position="791"/>
        <end position="810"/>
    </location>
</feature>
<keyword evidence="8" id="KW-0808">Transferase</keyword>
<feature type="binding site" evidence="19">
    <location>
        <position position="881"/>
    </location>
    <ligand>
        <name>ATP</name>
        <dbReference type="ChEBI" id="CHEBI:30616"/>
    </ligand>
</feature>
<dbReference type="PANTHER" id="PTHR24279">
    <property type="entry name" value="CYTOCHROME P450"/>
    <property type="match status" value="1"/>
</dbReference>
<dbReference type="SUPFAM" id="SSF56112">
    <property type="entry name" value="Protein kinase-like (PK-like)"/>
    <property type="match status" value="1"/>
</dbReference>
<evidence type="ECO:0000256" key="10">
    <source>
        <dbReference type="ARBA" id="ARBA00022741"/>
    </source>
</evidence>
<dbReference type="GO" id="GO:0034650">
    <property type="term" value="P:cortisol metabolic process"/>
    <property type="evidence" value="ECO:0007669"/>
    <property type="project" value="TreeGrafter"/>
</dbReference>
<evidence type="ECO:0000256" key="15">
    <source>
        <dbReference type="ARBA" id="ARBA00023004"/>
    </source>
</evidence>
<evidence type="ECO:0000256" key="1">
    <source>
        <dbReference type="ARBA" id="ARBA00001946"/>
    </source>
</evidence>
<dbReference type="InterPro" id="IPR017972">
    <property type="entry name" value="Cyt_P450_CS"/>
</dbReference>
<comment type="cofactor">
    <cofactor evidence="1">
        <name>Mg(2+)</name>
        <dbReference type="ChEBI" id="CHEBI:18420"/>
    </cofactor>
</comment>
<evidence type="ECO:0000256" key="14">
    <source>
        <dbReference type="ARBA" id="ARBA00023002"/>
    </source>
</evidence>
<evidence type="ECO:0000259" key="21">
    <source>
        <dbReference type="PROSITE" id="PS50011"/>
    </source>
</evidence>
<gene>
    <name evidence="23" type="primary">map3k2</name>
    <name evidence="23" type="ORF">DAT39_011541</name>
</gene>
<dbReference type="SMART" id="SM00666">
    <property type="entry name" value="PB1"/>
    <property type="match status" value="1"/>
</dbReference>
<feature type="binding site" description="axial binding residue" evidence="18">
    <location>
        <position position="484"/>
    </location>
    <ligand>
        <name>heme</name>
        <dbReference type="ChEBI" id="CHEBI:30413"/>
    </ligand>
    <ligandPart>
        <name>Fe</name>
        <dbReference type="ChEBI" id="CHEBI:18248"/>
    </ligandPart>
</feature>
<dbReference type="InterPro" id="IPR053793">
    <property type="entry name" value="PB1-like"/>
</dbReference>
<keyword evidence="7 18" id="KW-0349">Heme</keyword>
<dbReference type="Gene3D" id="1.10.630.10">
    <property type="entry name" value="Cytochrome P450"/>
    <property type="match status" value="1"/>
</dbReference>
<dbReference type="GO" id="GO:0006704">
    <property type="term" value="P:glucocorticoid biosynthetic process"/>
    <property type="evidence" value="ECO:0007669"/>
    <property type="project" value="TreeGrafter"/>
</dbReference>
<dbReference type="PROSITE" id="PS00107">
    <property type="entry name" value="PROTEIN_KINASE_ATP"/>
    <property type="match status" value="1"/>
</dbReference>
<dbReference type="Proteomes" id="UP000727407">
    <property type="component" value="Unassembled WGS sequence"/>
</dbReference>
<evidence type="ECO:0000256" key="18">
    <source>
        <dbReference type="PIRSR" id="PIRSR602401-1"/>
    </source>
</evidence>
<protein>
    <submittedName>
        <fullName evidence="23">Mitogen-activated protein kinase kinase kinase 2</fullName>
    </submittedName>
</protein>
<organism evidence="23 24">
    <name type="scientific">Clarias magur</name>
    <name type="common">Asian catfish</name>
    <name type="synonym">Macropteronotus magur</name>
    <dbReference type="NCBI Taxonomy" id="1594786"/>
    <lineage>
        <taxon>Eukaryota</taxon>
        <taxon>Metazoa</taxon>
        <taxon>Chordata</taxon>
        <taxon>Craniata</taxon>
        <taxon>Vertebrata</taxon>
        <taxon>Euteleostomi</taxon>
        <taxon>Actinopterygii</taxon>
        <taxon>Neopterygii</taxon>
        <taxon>Teleostei</taxon>
        <taxon>Ostariophysi</taxon>
        <taxon>Siluriformes</taxon>
        <taxon>Clariidae</taxon>
        <taxon>Clarias</taxon>
    </lineage>
</organism>
<evidence type="ECO:0000313" key="23">
    <source>
        <dbReference type="EMBL" id="KAF5898731.1"/>
    </source>
</evidence>
<feature type="domain" description="Protein kinase" evidence="21">
    <location>
        <begin position="852"/>
        <end position="1040"/>
    </location>
</feature>
<dbReference type="InterPro" id="IPR000719">
    <property type="entry name" value="Prot_kinase_dom"/>
</dbReference>
<dbReference type="SUPFAM" id="SSF54277">
    <property type="entry name" value="CAD &amp; PB1 domains"/>
    <property type="match status" value="1"/>
</dbReference>
<feature type="compositionally biased region" description="Low complexity" evidence="20">
    <location>
        <begin position="42"/>
        <end position="54"/>
    </location>
</feature>
<evidence type="ECO:0000256" key="5">
    <source>
        <dbReference type="ARBA" id="ARBA00022527"/>
    </source>
</evidence>
<dbReference type="AlphaFoldDB" id="A0A8J4U4Q7"/>
<evidence type="ECO:0000256" key="2">
    <source>
        <dbReference type="ARBA" id="ARBA00001971"/>
    </source>
</evidence>
<dbReference type="InterPro" id="IPR002401">
    <property type="entry name" value="Cyt_P450_E_grp-I"/>
</dbReference>
<evidence type="ECO:0000313" key="24">
    <source>
        <dbReference type="Proteomes" id="UP000727407"/>
    </source>
</evidence>
<dbReference type="FunFam" id="1.10.630.10:FF:000073">
    <property type="entry name" value="Cytochrome P450 family 27 subfamily C member 1"/>
    <property type="match status" value="1"/>
</dbReference>
<evidence type="ECO:0000256" key="4">
    <source>
        <dbReference type="ARBA" id="ARBA00010617"/>
    </source>
</evidence>
<keyword evidence="9 18" id="KW-0479">Metal-binding</keyword>
<feature type="region of interest" description="Disordered" evidence="20">
    <location>
        <begin position="693"/>
        <end position="741"/>
    </location>
</feature>
<dbReference type="InterPro" id="IPR034879">
    <property type="entry name" value="PB1_MEKK2/3"/>
</dbReference>
<evidence type="ECO:0000256" key="16">
    <source>
        <dbReference type="ARBA" id="ARBA00023033"/>
    </source>
</evidence>
<evidence type="ECO:0000256" key="13">
    <source>
        <dbReference type="ARBA" id="ARBA00022842"/>
    </source>
</evidence>
<keyword evidence="14" id="KW-0560">Oxidoreductase</keyword>
<dbReference type="Pfam" id="PF00564">
    <property type="entry name" value="PB1"/>
    <property type="match status" value="1"/>
</dbReference>
<dbReference type="PROSITE" id="PS51745">
    <property type="entry name" value="PB1"/>
    <property type="match status" value="1"/>
</dbReference>
<proteinExistence type="inferred from homology"/>
<keyword evidence="6" id="KW-0597">Phosphoprotein</keyword>
<reference evidence="23" key="1">
    <citation type="submission" date="2020-07" db="EMBL/GenBank/DDBJ databases">
        <title>Clarias magur genome sequencing, assembly and annotation.</title>
        <authorList>
            <person name="Kushwaha B."/>
            <person name="Kumar R."/>
            <person name="Das P."/>
            <person name="Joshi C.G."/>
            <person name="Kumar D."/>
            <person name="Nagpure N.S."/>
            <person name="Pandey M."/>
            <person name="Agarwal S."/>
            <person name="Srivastava S."/>
            <person name="Singh M."/>
            <person name="Sahoo L."/>
            <person name="Jayasankar P."/>
            <person name="Meher P.K."/>
            <person name="Koringa P.G."/>
            <person name="Iquebal M.A."/>
            <person name="Das S.P."/>
            <person name="Bit A."/>
            <person name="Patnaik S."/>
            <person name="Patel N."/>
            <person name="Shah T.M."/>
            <person name="Hinsu A."/>
            <person name="Jena J.K."/>
        </authorList>
    </citation>
    <scope>NUCLEOTIDE SEQUENCE</scope>
    <source>
        <strain evidence="23">CIFAMagur01</strain>
        <tissue evidence="23">Testis</tissue>
    </source>
</reference>
<feature type="domain" description="PB1" evidence="22">
    <location>
        <begin position="536"/>
        <end position="615"/>
    </location>
</feature>
<dbReference type="InterPro" id="IPR036396">
    <property type="entry name" value="Cyt_P450_sf"/>
</dbReference>
<dbReference type="GO" id="GO:0005743">
    <property type="term" value="C:mitochondrial inner membrane"/>
    <property type="evidence" value="ECO:0007669"/>
    <property type="project" value="TreeGrafter"/>
</dbReference>
<dbReference type="InterPro" id="IPR000270">
    <property type="entry name" value="PB1_dom"/>
</dbReference>
<keyword evidence="24" id="KW-1185">Reference proteome</keyword>